<reference evidence="6" key="1">
    <citation type="submission" date="2022-01" db="EMBL/GenBank/DDBJ databases">
        <title>Genome Sequence Resource for Two Populations of Ditylenchus destructor, the Migratory Endoparasitic Phytonematode.</title>
        <authorList>
            <person name="Zhang H."/>
            <person name="Lin R."/>
            <person name="Xie B."/>
        </authorList>
    </citation>
    <scope>NUCLEOTIDE SEQUENCE</scope>
    <source>
        <strain evidence="6">BazhouSP</strain>
    </source>
</reference>
<dbReference type="GO" id="GO:0009986">
    <property type="term" value="C:cell surface"/>
    <property type="evidence" value="ECO:0007669"/>
    <property type="project" value="InterPro"/>
</dbReference>
<dbReference type="InterPro" id="IPR001534">
    <property type="entry name" value="Transthyretin-like"/>
</dbReference>
<feature type="chain" id="PRO_5042113587" evidence="5">
    <location>
        <begin position="24"/>
        <end position="132"/>
    </location>
</feature>
<keyword evidence="4 5" id="KW-0732">Signal</keyword>
<dbReference type="PANTHER" id="PTHR21700">
    <property type="entry name" value="TRANSTHYRETIN-LIKE FAMILY PROTEIN-RELATED"/>
    <property type="match status" value="1"/>
</dbReference>
<evidence type="ECO:0000313" key="7">
    <source>
        <dbReference type="Proteomes" id="UP001201812"/>
    </source>
</evidence>
<evidence type="ECO:0000256" key="3">
    <source>
        <dbReference type="ARBA" id="ARBA00022525"/>
    </source>
</evidence>
<keyword evidence="7" id="KW-1185">Reference proteome</keyword>
<protein>
    <submittedName>
        <fullName evidence="6">Transthyretin-like family domain-containing protein</fullName>
    </submittedName>
</protein>
<dbReference type="GO" id="GO:0005576">
    <property type="term" value="C:extracellular region"/>
    <property type="evidence" value="ECO:0007669"/>
    <property type="project" value="UniProtKB-SubCell"/>
</dbReference>
<feature type="signal peptide" evidence="5">
    <location>
        <begin position="1"/>
        <end position="23"/>
    </location>
</feature>
<dbReference type="Pfam" id="PF01060">
    <property type="entry name" value="TTR-52"/>
    <property type="match status" value="1"/>
</dbReference>
<dbReference type="Gene3D" id="2.60.40.3330">
    <property type="match status" value="1"/>
</dbReference>
<evidence type="ECO:0000256" key="5">
    <source>
        <dbReference type="SAM" id="SignalP"/>
    </source>
</evidence>
<dbReference type="AlphaFoldDB" id="A0AAD4MP41"/>
<comment type="caution">
    <text evidence="6">The sequence shown here is derived from an EMBL/GenBank/DDBJ whole genome shotgun (WGS) entry which is preliminary data.</text>
</comment>
<dbReference type="Proteomes" id="UP001201812">
    <property type="component" value="Unassembled WGS sequence"/>
</dbReference>
<comment type="similarity">
    <text evidence="2">Belongs to the nematode transthyretin-like family.</text>
</comment>
<dbReference type="EMBL" id="JAKKPZ010000124">
    <property type="protein sequence ID" value="KAI1701200.1"/>
    <property type="molecule type" value="Genomic_DNA"/>
</dbReference>
<evidence type="ECO:0000313" key="6">
    <source>
        <dbReference type="EMBL" id="KAI1701200.1"/>
    </source>
</evidence>
<sequence>MKSTKVALCIVIVITAFIPECYGDTVNVTGQLFCEGSPAANVKVELREYDKIDPIDTIATVNSDYFGIFNLHGDETEMGKVQFYIRIQHNCDAKEKCSRLTSYSIPNRKYDTFYDLGPINLKPYTWREEDQC</sequence>
<gene>
    <name evidence="6" type="ORF">DdX_16230</name>
</gene>
<evidence type="ECO:0000256" key="1">
    <source>
        <dbReference type="ARBA" id="ARBA00004613"/>
    </source>
</evidence>
<name>A0AAD4MP41_9BILA</name>
<organism evidence="6 7">
    <name type="scientific">Ditylenchus destructor</name>
    <dbReference type="NCBI Taxonomy" id="166010"/>
    <lineage>
        <taxon>Eukaryota</taxon>
        <taxon>Metazoa</taxon>
        <taxon>Ecdysozoa</taxon>
        <taxon>Nematoda</taxon>
        <taxon>Chromadorea</taxon>
        <taxon>Rhabditida</taxon>
        <taxon>Tylenchina</taxon>
        <taxon>Tylenchomorpha</taxon>
        <taxon>Sphaerularioidea</taxon>
        <taxon>Anguinidae</taxon>
        <taxon>Anguininae</taxon>
        <taxon>Ditylenchus</taxon>
    </lineage>
</organism>
<evidence type="ECO:0000256" key="4">
    <source>
        <dbReference type="ARBA" id="ARBA00022729"/>
    </source>
</evidence>
<evidence type="ECO:0000256" key="2">
    <source>
        <dbReference type="ARBA" id="ARBA00010112"/>
    </source>
</evidence>
<comment type="subcellular location">
    <subcellularLocation>
        <location evidence="1">Secreted</location>
    </subcellularLocation>
</comment>
<dbReference type="InterPro" id="IPR038479">
    <property type="entry name" value="Transthyretin-like_sf"/>
</dbReference>
<proteinExistence type="inferred from homology"/>
<accession>A0AAD4MP41</accession>
<keyword evidence="3" id="KW-0964">Secreted</keyword>